<accession>A0A5B7I7D4</accession>
<name>A0A5B7I7D4_PORTR</name>
<reference evidence="1 2" key="1">
    <citation type="submission" date="2019-05" db="EMBL/GenBank/DDBJ databases">
        <title>Another draft genome of Portunus trituberculatus and its Hox gene families provides insights of decapod evolution.</title>
        <authorList>
            <person name="Jeong J.-H."/>
            <person name="Song I."/>
            <person name="Kim S."/>
            <person name="Choi T."/>
            <person name="Kim D."/>
            <person name="Ryu S."/>
            <person name="Kim W."/>
        </authorList>
    </citation>
    <scope>NUCLEOTIDE SEQUENCE [LARGE SCALE GENOMIC DNA]</scope>
    <source>
        <tissue evidence="1">Muscle</tissue>
    </source>
</reference>
<dbReference type="Proteomes" id="UP000324222">
    <property type="component" value="Unassembled WGS sequence"/>
</dbReference>
<keyword evidence="2" id="KW-1185">Reference proteome</keyword>
<gene>
    <name evidence="1" type="ORF">E2C01_074179</name>
</gene>
<dbReference type="AlphaFoldDB" id="A0A5B7I7D4"/>
<evidence type="ECO:0000313" key="1">
    <source>
        <dbReference type="EMBL" id="MPC79642.1"/>
    </source>
</evidence>
<evidence type="ECO:0000313" key="2">
    <source>
        <dbReference type="Proteomes" id="UP000324222"/>
    </source>
</evidence>
<comment type="caution">
    <text evidence="1">The sequence shown here is derived from an EMBL/GenBank/DDBJ whole genome shotgun (WGS) entry which is preliminary data.</text>
</comment>
<dbReference type="EMBL" id="VSRR010051670">
    <property type="protein sequence ID" value="MPC79642.1"/>
    <property type="molecule type" value="Genomic_DNA"/>
</dbReference>
<proteinExistence type="predicted"/>
<organism evidence="1 2">
    <name type="scientific">Portunus trituberculatus</name>
    <name type="common">Swimming crab</name>
    <name type="synonym">Neptunus trituberculatus</name>
    <dbReference type="NCBI Taxonomy" id="210409"/>
    <lineage>
        <taxon>Eukaryota</taxon>
        <taxon>Metazoa</taxon>
        <taxon>Ecdysozoa</taxon>
        <taxon>Arthropoda</taxon>
        <taxon>Crustacea</taxon>
        <taxon>Multicrustacea</taxon>
        <taxon>Malacostraca</taxon>
        <taxon>Eumalacostraca</taxon>
        <taxon>Eucarida</taxon>
        <taxon>Decapoda</taxon>
        <taxon>Pleocyemata</taxon>
        <taxon>Brachyura</taxon>
        <taxon>Eubrachyura</taxon>
        <taxon>Portunoidea</taxon>
        <taxon>Portunidae</taxon>
        <taxon>Portuninae</taxon>
        <taxon>Portunus</taxon>
    </lineage>
</organism>
<protein>
    <submittedName>
        <fullName evidence="1">Uncharacterized protein</fullName>
    </submittedName>
</protein>
<sequence length="73" mass="7933">MMAALLAGYTLRKEELGHTRSALLGGTIDRNGHLGTSTSPQVEVRPLLWPVQGQLVKGLPYSKTENLQASMSR</sequence>